<evidence type="ECO:0000256" key="4">
    <source>
        <dbReference type="ARBA" id="ARBA00022989"/>
    </source>
</evidence>
<comment type="subcellular location">
    <subcellularLocation>
        <location evidence="1">Membrane</location>
        <topology evidence="1">Single-pass membrane protein</topology>
    </subcellularLocation>
</comment>
<comment type="function">
    <text evidence="7">Proposed to be involved in regulation of apoptosis; the exact mechanism may differ between cell types/tissues. May be involved in hypoxia-induced cell death of transformed cells implicating cytochrome C release and caspase activation (such as CASP9) and inducing mitochondrial permeability transition. May be involved in hypoxia-induced cell death of neuronal cells probably by promoting release of AIFM1 from mitochondria to cytoplasm and its translocation to the nucleus; however, the involvement of caspases has been reported conflictingly.</text>
</comment>
<protein>
    <recommendedName>
        <fullName evidence="6">Protein FAM162A</fullName>
    </recommendedName>
</protein>
<reference evidence="9" key="3">
    <citation type="submission" date="2025-09" db="UniProtKB">
        <authorList>
            <consortium name="Ensembl"/>
        </authorList>
    </citation>
    <scope>IDENTIFICATION</scope>
</reference>
<evidence type="ECO:0000256" key="6">
    <source>
        <dbReference type="ARBA" id="ARBA00039929"/>
    </source>
</evidence>
<reference evidence="9 10" key="1">
    <citation type="submission" date="2018-10" db="EMBL/GenBank/DDBJ databases">
        <title>Improved assembly of the deer mouse Peromyscus maniculatus genome.</title>
        <authorList>
            <person name="Lassance J.-M."/>
            <person name="Hoekstra H.E."/>
        </authorList>
    </citation>
    <scope>NUCLEOTIDE SEQUENCE [LARGE SCALE GENOMIC DNA]</scope>
</reference>
<dbReference type="AlphaFoldDB" id="A0A8C8W6W2"/>
<keyword evidence="5" id="KW-0472">Membrane</keyword>
<evidence type="ECO:0000256" key="2">
    <source>
        <dbReference type="ARBA" id="ARBA00007363"/>
    </source>
</evidence>
<dbReference type="GO" id="GO:0005739">
    <property type="term" value="C:mitochondrion"/>
    <property type="evidence" value="ECO:0007669"/>
    <property type="project" value="TreeGrafter"/>
</dbReference>
<comment type="similarity">
    <text evidence="2">Belongs to the UPF0389 family.</text>
</comment>
<comment type="subunit">
    <text evidence="8">Interacts with HSP90AB1; HSP90AB1 is essential for FAM162A mitochondrial localization and pro-apoptotic activity. Interacts with VDAC2; the interaction is probably involved in inducing mitochondrial permeability transition.</text>
</comment>
<proteinExistence type="inferred from homology"/>
<dbReference type="Proteomes" id="UP000694547">
    <property type="component" value="Chromosome 5"/>
</dbReference>
<keyword evidence="3" id="KW-0812">Transmembrane</keyword>
<dbReference type="PANTHER" id="PTHR13674">
    <property type="entry name" value="GROWTH AND TRANSFORMATION-DEPENDENT PROTEIN"/>
    <property type="match status" value="1"/>
</dbReference>
<name>A0A8C8W6W2_PERMB</name>
<accession>A0A8C8W6W2</accession>
<dbReference type="GO" id="GO:0051402">
    <property type="term" value="P:neuron apoptotic process"/>
    <property type="evidence" value="ECO:0007669"/>
    <property type="project" value="TreeGrafter"/>
</dbReference>
<dbReference type="Pfam" id="PF06388">
    <property type="entry name" value="DUF1075"/>
    <property type="match status" value="1"/>
</dbReference>
<keyword evidence="4" id="KW-1133">Transmembrane helix</keyword>
<dbReference type="PANTHER" id="PTHR13674:SF2">
    <property type="entry name" value="PROTEIN FAM162A"/>
    <property type="match status" value="1"/>
</dbReference>
<dbReference type="GO" id="GO:0016020">
    <property type="term" value="C:membrane"/>
    <property type="evidence" value="ECO:0007669"/>
    <property type="project" value="UniProtKB-SubCell"/>
</dbReference>
<dbReference type="GO" id="GO:0090200">
    <property type="term" value="P:positive regulation of release of cytochrome c from mitochondria"/>
    <property type="evidence" value="ECO:0007669"/>
    <property type="project" value="TreeGrafter"/>
</dbReference>
<dbReference type="GO" id="GO:0071456">
    <property type="term" value="P:cellular response to hypoxia"/>
    <property type="evidence" value="ECO:0007669"/>
    <property type="project" value="TreeGrafter"/>
</dbReference>
<keyword evidence="10" id="KW-1185">Reference proteome</keyword>
<dbReference type="Ensembl" id="ENSPEMT00000034813.1">
    <property type="protein sequence ID" value="ENSPEMP00000036712.1"/>
    <property type="gene ID" value="ENSPEMG00000025513.1"/>
</dbReference>
<reference evidence="9" key="2">
    <citation type="submission" date="2025-08" db="UniProtKB">
        <authorList>
            <consortium name="Ensembl"/>
        </authorList>
    </citation>
    <scope>IDENTIFICATION</scope>
</reference>
<evidence type="ECO:0000256" key="1">
    <source>
        <dbReference type="ARBA" id="ARBA00004167"/>
    </source>
</evidence>
<dbReference type="InterPro" id="IPR009432">
    <property type="entry name" value="DUF1075"/>
</dbReference>
<evidence type="ECO:0000256" key="5">
    <source>
        <dbReference type="ARBA" id="ARBA00023136"/>
    </source>
</evidence>
<sequence>RFHIGSWRLTATGASSACTWRLDIERNASTSLRFTRNTDLKRISGFCTKPWKVPKLLPTLRHRVLLHKPMDLKKILSWSRCFKKEEEILETISSEVLDAAKTRSWMKASYLMVVLAVAGGTYVVSKGNTCVFNKPEPRKESLPEQEAAMKAKTERKHLCWTWKI</sequence>
<evidence type="ECO:0000313" key="10">
    <source>
        <dbReference type="Proteomes" id="UP000694547"/>
    </source>
</evidence>
<organism evidence="9 10">
    <name type="scientific">Peromyscus maniculatus bairdii</name>
    <name type="common">Prairie deer mouse</name>
    <dbReference type="NCBI Taxonomy" id="230844"/>
    <lineage>
        <taxon>Eukaryota</taxon>
        <taxon>Metazoa</taxon>
        <taxon>Chordata</taxon>
        <taxon>Craniata</taxon>
        <taxon>Vertebrata</taxon>
        <taxon>Euteleostomi</taxon>
        <taxon>Mammalia</taxon>
        <taxon>Eutheria</taxon>
        <taxon>Euarchontoglires</taxon>
        <taxon>Glires</taxon>
        <taxon>Rodentia</taxon>
        <taxon>Myomorpha</taxon>
        <taxon>Muroidea</taxon>
        <taxon>Cricetidae</taxon>
        <taxon>Neotominae</taxon>
        <taxon>Peromyscus</taxon>
    </lineage>
</organism>
<evidence type="ECO:0000256" key="7">
    <source>
        <dbReference type="ARBA" id="ARBA00045918"/>
    </source>
</evidence>
<evidence type="ECO:0000256" key="3">
    <source>
        <dbReference type="ARBA" id="ARBA00022692"/>
    </source>
</evidence>
<evidence type="ECO:0000313" key="9">
    <source>
        <dbReference type="Ensembl" id="ENSPEMP00000036712.1"/>
    </source>
</evidence>
<evidence type="ECO:0000256" key="8">
    <source>
        <dbReference type="ARBA" id="ARBA00046764"/>
    </source>
</evidence>